<dbReference type="InterPro" id="IPR053941">
    <property type="entry name" value="Csm6_HEPN"/>
</dbReference>
<dbReference type="AlphaFoldDB" id="B4U3E4"/>
<dbReference type="HOGENOM" id="CLU_094975_0_0_9"/>
<evidence type="ECO:0000313" key="2">
    <source>
        <dbReference type="EMBL" id="ACG62511.1"/>
    </source>
</evidence>
<evidence type="ECO:0000313" key="3">
    <source>
        <dbReference type="Proteomes" id="UP000001873"/>
    </source>
</evidence>
<dbReference type="EMBL" id="CP001129">
    <property type="protein sequence ID" value="ACG62511.1"/>
    <property type="molecule type" value="Genomic_DNA"/>
</dbReference>
<dbReference type="Pfam" id="PF09659">
    <property type="entry name" value="Cas_Csm6_HEPN"/>
    <property type="match status" value="1"/>
</dbReference>
<dbReference type="Proteomes" id="UP000001873">
    <property type="component" value="Chromosome"/>
</dbReference>
<reference evidence="2 3" key="1">
    <citation type="journal article" date="2008" name="PLoS ONE">
        <title>Genome sequence of a lancefield group C Streptococcus zooepidemicus strain causing epidemic nephritis: new information about an old disease.</title>
        <authorList>
            <person name="Beres S.B."/>
            <person name="Sesso R."/>
            <person name="Pinto S.W.L."/>
            <person name="Hoe N.P."/>
            <person name="Porcella S.F."/>
            <person name="Deleo F.R."/>
            <person name="Musser J.M."/>
        </authorList>
    </citation>
    <scope>NUCLEOTIDE SEQUENCE [LARGE SCALE GENOMIC DNA]</scope>
    <source>
        <strain evidence="2 3">MGCS10565</strain>
    </source>
</reference>
<sequence>MRKNKDWDIRVMTDMEHTISILLEVYAYSHAYKIARTLPDFSPKVLYLLELLKERRELNVAYAFQHRAENRLIEDRHQVKLLLNEAQEEEQIANYLLDLAAKVKNGEIIDFVRSVSPVLYRLFLRLLEQAIPDVQSYIIDTKNDQYDTWNFKAMEKADNTLFRSYLAQRQPRHVTTRSLADLLVLSELPADIKKLVVVLRQFEKSVRNPLAHLIKPFDEEELYRTTHFSSQAFLDGLIRLAVFSGVNYIKEPFYFDVVNAVIAKELLDSAKP</sequence>
<protein>
    <submittedName>
        <fullName evidence="2">Histidine protein kinase</fullName>
    </submittedName>
</protein>
<dbReference type="KEGG" id="sez:Sez_1162"/>
<feature type="domain" description="Csm6 HEPN" evidence="1">
    <location>
        <begin position="90"/>
        <end position="262"/>
    </location>
</feature>
<evidence type="ECO:0000259" key="1">
    <source>
        <dbReference type="Pfam" id="PF09659"/>
    </source>
</evidence>
<name>B4U3E4_STREM</name>
<accession>B4U3E4</accession>
<organism evidence="2 3">
    <name type="scientific">Streptococcus equi subsp. zooepidemicus (strain MGCS10565)</name>
    <dbReference type="NCBI Taxonomy" id="552526"/>
    <lineage>
        <taxon>Bacteria</taxon>
        <taxon>Bacillati</taxon>
        <taxon>Bacillota</taxon>
        <taxon>Bacilli</taxon>
        <taxon>Lactobacillales</taxon>
        <taxon>Streptococcaceae</taxon>
        <taxon>Streptococcus</taxon>
    </lineage>
</organism>
<keyword evidence="2" id="KW-0418">Kinase</keyword>
<gene>
    <name evidence="2" type="ordered locus">Sez_1162</name>
</gene>
<keyword evidence="2" id="KW-0808">Transferase</keyword>
<dbReference type="GO" id="GO:0016301">
    <property type="term" value="F:kinase activity"/>
    <property type="evidence" value="ECO:0007669"/>
    <property type="project" value="UniProtKB-KW"/>
</dbReference>
<proteinExistence type="predicted"/>